<keyword evidence="8" id="KW-1185">Reference proteome</keyword>
<feature type="domain" description="AMP-dependent synthetase/ligase" evidence="5">
    <location>
        <begin position="31"/>
        <end position="400"/>
    </location>
</feature>
<comment type="similarity">
    <text evidence="1">Belongs to the ATP-dependent AMP-binding enzyme family.</text>
</comment>
<gene>
    <name evidence="7" type="ORF">SAMN02982931_01981</name>
</gene>
<dbReference type="RefSeq" id="WP_090876238.1">
    <property type="nucleotide sequence ID" value="NZ_FMXQ01000003.1"/>
</dbReference>
<feature type="domain" description="AMP-binding enzyme C-terminal" evidence="6">
    <location>
        <begin position="450"/>
        <end position="528"/>
    </location>
</feature>
<dbReference type="SUPFAM" id="SSF56801">
    <property type="entry name" value="Acetyl-CoA synthetase-like"/>
    <property type="match status" value="1"/>
</dbReference>
<accession>A0A1G6BXW2</accession>
<dbReference type="InterPro" id="IPR051087">
    <property type="entry name" value="Mitochondrial_ACSM"/>
</dbReference>
<evidence type="ECO:0000256" key="3">
    <source>
        <dbReference type="ARBA" id="ARBA00022741"/>
    </source>
</evidence>
<dbReference type="Proteomes" id="UP000199071">
    <property type="component" value="Unassembled WGS sequence"/>
</dbReference>
<keyword evidence="4" id="KW-0067">ATP-binding</keyword>
<dbReference type="AlphaFoldDB" id="A0A1G6BXW2"/>
<dbReference type="InterPro" id="IPR045851">
    <property type="entry name" value="AMP-bd_C_sf"/>
</dbReference>
<dbReference type="Pfam" id="PF13193">
    <property type="entry name" value="AMP-binding_C"/>
    <property type="match status" value="1"/>
</dbReference>
<dbReference type="GO" id="GO:0006633">
    <property type="term" value="P:fatty acid biosynthetic process"/>
    <property type="evidence" value="ECO:0007669"/>
    <property type="project" value="TreeGrafter"/>
</dbReference>
<reference evidence="7 8" key="1">
    <citation type="submission" date="2016-10" db="EMBL/GenBank/DDBJ databases">
        <authorList>
            <person name="de Groot N.N."/>
        </authorList>
    </citation>
    <scope>NUCLEOTIDE SEQUENCE [LARGE SCALE GENOMIC DNA]</scope>
    <source>
        <strain evidence="7 8">ATCC 35022</strain>
    </source>
</reference>
<dbReference type="GO" id="GO:0006637">
    <property type="term" value="P:acyl-CoA metabolic process"/>
    <property type="evidence" value="ECO:0007669"/>
    <property type="project" value="TreeGrafter"/>
</dbReference>
<dbReference type="GO" id="GO:0016405">
    <property type="term" value="F:CoA-ligase activity"/>
    <property type="evidence" value="ECO:0007669"/>
    <property type="project" value="UniProtKB-ARBA"/>
</dbReference>
<evidence type="ECO:0000259" key="5">
    <source>
        <dbReference type="Pfam" id="PF00501"/>
    </source>
</evidence>
<sequence length="547" mass="58787">MLARAANYEALVASFRWDIPERFNIAVACCDRWAAVVPERVALIRRDGNGALHPITFAELKRGSDRLAHALRRRGVASGDRLALLLPQSFETAIGHLAAYKLGAIAVPLAALFGPDALRYRLRNSGARAILTDAGGIASLSEIRGALPDLETILCVDGPSAGIEGLAEALEPFDEPFVPVDSSPDDPAMMIYTSGTTGPPKGALHGHRVLLGHLPGFSLTHEFAPDADDRVWTPSDWAWAGGLLNALLPALYFGTPVVFGPFQRFDPEAAFATIADAGVRNAFLPPTAIKLMEDVARPRERFDLKLRTIGAAGESLGRSAFERAEGTFGRSINEFYGQTECNYVLGSCAALGVSRAGAVGKPIPGHTVAIIDGEGRESPVGEPGEIAIHRPDPSLFLEYWRQPEATREKFRGDWMLSGDQAVRDADGYVHFLGRSDDIIISSGYRIGPSEVEDCLAAHPAVALAAVVGKPDPVRTEIVKAFVMLKPGHEAGPDLAAEIRALVRNRLSAAEYPREIAFVDAIPLTTSGKVIRRGFRDRVREEAAKAAD</sequence>
<dbReference type="Gene3D" id="3.30.300.30">
    <property type="match status" value="1"/>
</dbReference>
<dbReference type="EMBL" id="FMXQ01000003">
    <property type="protein sequence ID" value="SDB25430.1"/>
    <property type="molecule type" value="Genomic_DNA"/>
</dbReference>
<protein>
    <submittedName>
        <fullName evidence="7">Acetyl-CoA synthetase</fullName>
    </submittedName>
</protein>
<dbReference type="STRING" id="665467.SAMN02982931_01981"/>
<dbReference type="GO" id="GO:0004321">
    <property type="term" value="F:fatty-acyl-CoA synthase activity"/>
    <property type="evidence" value="ECO:0007669"/>
    <property type="project" value="TreeGrafter"/>
</dbReference>
<proteinExistence type="inferred from homology"/>
<keyword evidence="2" id="KW-0436">Ligase</keyword>
<evidence type="ECO:0000256" key="1">
    <source>
        <dbReference type="ARBA" id="ARBA00006432"/>
    </source>
</evidence>
<dbReference type="GO" id="GO:0015645">
    <property type="term" value="F:fatty acid ligase activity"/>
    <property type="evidence" value="ECO:0007669"/>
    <property type="project" value="TreeGrafter"/>
</dbReference>
<dbReference type="Gene3D" id="3.40.50.12780">
    <property type="entry name" value="N-terminal domain of ligase-like"/>
    <property type="match status" value="1"/>
</dbReference>
<keyword evidence="3" id="KW-0547">Nucleotide-binding</keyword>
<evidence type="ECO:0000256" key="4">
    <source>
        <dbReference type="ARBA" id="ARBA00022840"/>
    </source>
</evidence>
<dbReference type="InterPro" id="IPR000873">
    <property type="entry name" value="AMP-dep_synth/lig_dom"/>
</dbReference>
<evidence type="ECO:0000313" key="8">
    <source>
        <dbReference type="Proteomes" id="UP000199071"/>
    </source>
</evidence>
<evidence type="ECO:0000259" key="6">
    <source>
        <dbReference type="Pfam" id="PF13193"/>
    </source>
</evidence>
<dbReference type="PANTHER" id="PTHR43605">
    <property type="entry name" value="ACYL-COENZYME A SYNTHETASE"/>
    <property type="match status" value="1"/>
</dbReference>
<dbReference type="PROSITE" id="PS00455">
    <property type="entry name" value="AMP_BINDING"/>
    <property type="match status" value="1"/>
</dbReference>
<evidence type="ECO:0000256" key="2">
    <source>
        <dbReference type="ARBA" id="ARBA00022598"/>
    </source>
</evidence>
<evidence type="ECO:0000313" key="7">
    <source>
        <dbReference type="EMBL" id="SDB25430.1"/>
    </source>
</evidence>
<dbReference type="OrthoDB" id="9803968at2"/>
<dbReference type="InterPro" id="IPR020845">
    <property type="entry name" value="AMP-binding_CS"/>
</dbReference>
<name>A0A1G6BXW2_9HYPH</name>
<dbReference type="InterPro" id="IPR025110">
    <property type="entry name" value="AMP-bd_C"/>
</dbReference>
<dbReference type="Pfam" id="PF00501">
    <property type="entry name" value="AMP-binding"/>
    <property type="match status" value="1"/>
</dbReference>
<dbReference type="GO" id="GO:0005524">
    <property type="term" value="F:ATP binding"/>
    <property type="evidence" value="ECO:0007669"/>
    <property type="project" value="UniProtKB-KW"/>
</dbReference>
<organism evidence="7 8">
    <name type="scientific">Bauldia litoralis</name>
    <dbReference type="NCBI Taxonomy" id="665467"/>
    <lineage>
        <taxon>Bacteria</taxon>
        <taxon>Pseudomonadati</taxon>
        <taxon>Pseudomonadota</taxon>
        <taxon>Alphaproteobacteria</taxon>
        <taxon>Hyphomicrobiales</taxon>
        <taxon>Kaistiaceae</taxon>
        <taxon>Bauldia</taxon>
    </lineage>
</organism>
<dbReference type="InterPro" id="IPR042099">
    <property type="entry name" value="ANL_N_sf"/>
</dbReference>
<dbReference type="PANTHER" id="PTHR43605:SF10">
    <property type="entry name" value="ACYL-COA SYNTHETASE MEDIUM CHAIN FAMILY MEMBER 3"/>
    <property type="match status" value="1"/>
</dbReference>